<organism evidence="2 3">
    <name type="scientific">Allacma fusca</name>
    <dbReference type="NCBI Taxonomy" id="39272"/>
    <lineage>
        <taxon>Eukaryota</taxon>
        <taxon>Metazoa</taxon>
        <taxon>Ecdysozoa</taxon>
        <taxon>Arthropoda</taxon>
        <taxon>Hexapoda</taxon>
        <taxon>Collembola</taxon>
        <taxon>Symphypleona</taxon>
        <taxon>Sminthuridae</taxon>
        <taxon>Allacma</taxon>
    </lineage>
</organism>
<feature type="signal peptide" evidence="1">
    <location>
        <begin position="1"/>
        <end position="24"/>
    </location>
</feature>
<comment type="caution">
    <text evidence="2">The sequence shown here is derived from an EMBL/GenBank/DDBJ whole genome shotgun (WGS) entry which is preliminary data.</text>
</comment>
<dbReference type="GO" id="GO:0005549">
    <property type="term" value="F:odorant binding"/>
    <property type="evidence" value="ECO:0007669"/>
    <property type="project" value="InterPro"/>
</dbReference>
<dbReference type="EMBL" id="CAJVCH010392057">
    <property type="protein sequence ID" value="CAG7817354.1"/>
    <property type="molecule type" value="Genomic_DNA"/>
</dbReference>
<sequence>MEASRICLLSGIICISFYFLLIEAGESGKCENLDIRMTQAEMMILQECIKEVGAESWTNLSKQHMACFGKCVIIKQNLVDEMGTPHVENIVTAVNQSLPESVRGDLVNLMEQCLNEHAPKVDPKEESCQSYTPLMTCIHVSYLKVCSSSG</sequence>
<dbReference type="OrthoDB" id="8289976at2759"/>
<gene>
    <name evidence="2" type="ORF">AFUS01_LOCUS27927</name>
</gene>
<evidence type="ECO:0000313" key="2">
    <source>
        <dbReference type="EMBL" id="CAG7817354.1"/>
    </source>
</evidence>
<evidence type="ECO:0000313" key="3">
    <source>
        <dbReference type="Proteomes" id="UP000708208"/>
    </source>
</evidence>
<name>A0A8J2L800_9HEXA</name>
<protein>
    <submittedName>
        <fullName evidence="2">Uncharacterized protein</fullName>
    </submittedName>
</protein>
<reference evidence="2" key="1">
    <citation type="submission" date="2021-06" db="EMBL/GenBank/DDBJ databases">
        <authorList>
            <person name="Hodson N. C."/>
            <person name="Mongue J. A."/>
            <person name="Jaron S. K."/>
        </authorList>
    </citation>
    <scope>NUCLEOTIDE SEQUENCE</scope>
</reference>
<dbReference type="Pfam" id="PF01395">
    <property type="entry name" value="PBP_GOBP"/>
    <property type="match status" value="1"/>
</dbReference>
<evidence type="ECO:0000256" key="1">
    <source>
        <dbReference type="SAM" id="SignalP"/>
    </source>
</evidence>
<keyword evidence="3" id="KW-1185">Reference proteome</keyword>
<feature type="chain" id="PRO_5035314553" evidence="1">
    <location>
        <begin position="25"/>
        <end position="150"/>
    </location>
</feature>
<keyword evidence="1" id="KW-0732">Signal</keyword>
<proteinExistence type="predicted"/>
<dbReference type="InterPro" id="IPR006170">
    <property type="entry name" value="PBP/GOBP"/>
</dbReference>
<accession>A0A8J2L800</accession>
<dbReference type="Proteomes" id="UP000708208">
    <property type="component" value="Unassembled WGS sequence"/>
</dbReference>
<dbReference type="AlphaFoldDB" id="A0A8J2L800"/>